<keyword evidence="7" id="KW-0539">Nucleus</keyword>
<accession>A0A830CHF3</accession>
<proteinExistence type="inferred from homology"/>
<organism evidence="9 10">
    <name type="scientific">Phtheirospermum japonicum</name>
    <dbReference type="NCBI Taxonomy" id="374723"/>
    <lineage>
        <taxon>Eukaryota</taxon>
        <taxon>Viridiplantae</taxon>
        <taxon>Streptophyta</taxon>
        <taxon>Embryophyta</taxon>
        <taxon>Tracheophyta</taxon>
        <taxon>Spermatophyta</taxon>
        <taxon>Magnoliopsida</taxon>
        <taxon>eudicotyledons</taxon>
        <taxon>Gunneridae</taxon>
        <taxon>Pentapetalae</taxon>
        <taxon>asterids</taxon>
        <taxon>lamiids</taxon>
        <taxon>Lamiales</taxon>
        <taxon>Orobanchaceae</taxon>
        <taxon>Orobanchaceae incertae sedis</taxon>
        <taxon>Phtheirospermum</taxon>
    </lineage>
</organism>
<comment type="similarity">
    <text evidence="3">Belongs to the HARBI1 family.</text>
</comment>
<dbReference type="EMBL" id="BMAC01000557">
    <property type="protein sequence ID" value="GFP99130.1"/>
    <property type="molecule type" value="Genomic_DNA"/>
</dbReference>
<dbReference type="Proteomes" id="UP000653305">
    <property type="component" value="Unassembled WGS sequence"/>
</dbReference>
<evidence type="ECO:0000256" key="5">
    <source>
        <dbReference type="ARBA" id="ARBA00022723"/>
    </source>
</evidence>
<comment type="subcellular location">
    <subcellularLocation>
        <location evidence="2">Nucleus</location>
    </subcellularLocation>
</comment>
<keyword evidence="10" id="KW-1185">Reference proteome</keyword>
<evidence type="ECO:0000313" key="9">
    <source>
        <dbReference type="EMBL" id="GFP99130.1"/>
    </source>
</evidence>
<dbReference type="OrthoDB" id="1737193at2759"/>
<dbReference type="InterPro" id="IPR027806">
    <property type="entry name" value="HARBI1_dom"/>
</dbReference>
<dbReference type="InterPro" id="IPR045249">
    <property type="entry name" value="HARBI1-like"/>
</dbReference>
<keyword evidence="5" id="KW-0479">Metal-binding</keyword>
<evidence type="ECO:0000256" key="6">
    <source>
        <dbReference type="ARBA" id="ARBA00022801"/>
    </source>
</evidence>
<comment type="caution">
    <text evidence="9">The sequence shown here is derived from an EMBL/GenBank/DDBJ whole genome shotgun (WGS) entry which is preliminary data.</text>
</comment>
<dbReference type="GO" id="GO:0046872">
    <property type="term" value="F:metal ion binding"/>
    <property type="evidence" value="ECO:0007669"/>
    <property type="project" value="UniProtKB-KW"/>
</dbReference>
<dbReference type="PANTHER" id="PTHR22930">
    <property type="match status" value="1"/>
</dbReference>
<dbReference type="AlphaFoldDB" id="A0A830CHF3"/>
<protein>
    <recommendedName>
        <fullName evidence="8">DDE Tnp4 domain-containing protein</fullName>
    </recommendedName>
</protein>
<feature type="domain" description="DDE Tnp4" evidence="8">
    <location>
        <begin position="14"/>
        <end position="141"/>
    </location>
</feature>
<dbReference type="PANTHER" id="PTHR22930:SF281">
    <property type="entry name" value="NUCLEASE"/>
    <property type="match status" value="1"/>
</dbReference>
<reference evidence="9" key="1">
    <citation type="submission" date="2020-07" db="EMBL/GenBank/DDBJ databases">
        <title>Ethylene signaling mediates host invasion by parasitic plants.</title>
        <authorList>
            <person name="Yoshida S."/>
        </authorList>
    </citation>
    <scope>NUCLEOTIDE SEQUENCE</scope>
    <source>
        <strain evidence="9">Okayama</strain>
    </source>
</reference>
<evidence type="ECO:0000256" key="1">
    <source>
        <dbReference type="ARBA" id="ARBA00001968"/>
    </source>
</evidence>
<evidence type="ECO:0000313" key="10">
    <source>
        <dbReference type="Proteomes" id="UP000653305"/>
    </source>
</evidence>
<dbReference type="GO" id="GO:0016787">
    <property type="term" value="F:hydrolase activity"/>
    <property type="evidence" value="ECO:0007669"/>
    <property type="project" value="UniProtKB-KW"/>
</dbReference>
<evidence type="ECO:0000256" key="4">
    <source>
        <dbReference type="ARBA" id="ARBA00022722"/>
    </source>
</evidence>
<keyword evidence="4" id="KW-0540">Nuclease</keyword>
<comment type="cofactor">
    <cofactor evidence="1">
        <name>a divalent metal cation</name>
        <dbReference type="ChEBI" id="CHEBI:60240"/>
    </cofactor>
</comment>
<evidence type="ECO:0000256" key="7">
    <source>
        <dbReference type="ARBA" id="ARBA00023242"/>
    </source>
</evidence>
<gene>
    <name evidence="9" type="ORF">PHJA_002056900</name>
</gene>
<evidence type="ECO:0000256" key="3">
    <source>
        <dbReference type="ARBA" id="ARBA00006958"/>
    </source>
</evidence>
<name>A0A830CHF3_9LAMI</name>
<evidence type="ECO:0000256" key="2">
    <source>
        <dbReference type="ARBA" id="ARBA00004123"/>
    </source>
</evidence>
<dbReference type="GO" id="GO:0004518">
    <property type="term" value="F:nuclease activity"/>
    <property type="evidence" value="ECO:0007669"/>
    <property type="project" value="UniProtKB-KW"/>
</dbReference>
<dbReference type="GO" id="GO:0005634">
    <property type="term" value="C:nucleus"/>
    <property type="evidence" value="ECO:0007669"/>
    <property type="project" value="UniProtKB-SubCell"/>
</dbReference>
<dbReference type="Pfam" id="PF13359">
    <property type="entry name" value="DDE_Tnp_4"/>
    <property type="match status" value="1"/>
</dbReference>
<evidence type="ECO:0000259" key="8">
    <source>
        <dbReference type="Pfam" id="PF13359"/>
    </source>
</evidence>
<sequence length="148" mass="16928">MYIIKLIIRVPLTKQPRYRTRKGGVAVNVLGVPNRNMKFIYVLSGWEGSAADSRVLRDAICKPNGLRVPSGNYYLCDCAYANGPGFLAPYRGVRYHLKEWSNSPSGPQDYKELFNLRHAKARNVIERSFRVLKQRWAILRSSAFVISH</sequence>
<keyword evidence="6" id="KW-0378">Hydrolase</keyword>